<dbReference type="PATRIC" id="fig|1445510.3.peg.2822"/>
<evidence type="ECO:0000256" key="5">
    <source>
        <dbReference type="ARBA" id="ARBA00023231"/>
    </source>
</evidence>
<comment type="function">
    <text evidence="1">This protein may play a role in the biosynthesis of the prosthetic group of nitrogenase (FeMo cofactor).</text>
</comment>
<dbReference type="InterPro" id="IPR000318">
    <property type="entry name" value="Nase_comp1_CS"/>
</dbReference>
<evidence type="ECO:0000313" key="9">
    <source>
        <dbReference type="Proteomes" id="UP000032266"/>
    </source>
</evidence>
<dbReference type="PANTHER" id="PTHR33712:SF7">
    <property type="entry name" value="LIGHT-INDEPENDENT PROTOCHLOROPHYLLIDE REDUCTASE SUBUNIT B"/>
    <property type="match status" value="1"/>
</dbReference>
<keyword evidence="9" id="KW-1185">Reference proteome</keyword>
<name>A0A0C5V608_9GAMM</name>
<protein>
    <recommendedName>
        <fullName evidence="4">Nitrogenase iron-molybdenum cofactor biosynthesis protein NifN</fullName>
    </recommendedName>
</protein>
<dbReference type="OrthoDB" id="9800746at2"/>
<dbReference type="EMBL" id="CP007142">
    <property type="protein sequence ID" value="AJQ94890.1"/>
    <property type="molecule type" value="Genomic_DNA"/>
</dbReference>
<dbReference type="Gene3D" id="3.40.50.1980">
    <property type="entry name" value="Nitrogenase molybdenum iron protein domain"/>
    <property type="match status" value="3"/>
</dbReference>
<comment type="pathway">
    <text evidence="2">Cofactor biosynthesis; Fe-Mo cofactor biosynthesis.</text>
</comment>
<dbReference type="InterPro" id="IPR050152">
    <property type="entry name" value="ChlB/BchB/BchZ"/>
</dbReference>
<evidence type="ECO:0000256" key="3">
    <source>
        <dbReference type="ARBA" id="ARBA00011002"/>
    </source>
</evidence>
<dbReference type="GO" id="GO:0065003">
    <property type="term" value="P:protein-containing complex assembly"/>
    <property type="evidence" value="ECO:0007669"/>
    <property type="project" value="InterPro"/>
</dbReference>
<dbReference type="AlphaFoldDB" id="A0A0C5V608"/>
<dbReference type="RefSeq" id="WP_044617326.1">
    <property type="nucleotide sequence ID" value="NZ_CP007142.1"/>
</dbReference>
<keyword evidence="5 6" id="KW-0535">Nitrogen fixation</keyword>
<dbReference type="PANTHER" id="PTHR33712">
    <property type="entry name" value="LIGHT-INDEPENDENT PROTOCHLOROPHYLLIDE REDUCTASE SUBUNIT B"/>
    <property type="match status" value="1"/>
</dbReference>
<dbReference type="InterPro" id="IPR000510">
    <property type="entry name" value="Nase/OxRdtase_comp1"/>
</dbReference>
<dbReference type="NCBIfam" id="TIGR01285">
    <property type="entry name" value="nifN"/>
    <property type="match status" value="1"/>
</dbReference>
<sequence>MSEIIKRKKALAVSPLKASQTVGASLAFLGLNRSMPLMHGSQGCTAFAKVFFVRHFREPIPLQTTAMDQTSTVMGADENIVQALATICQKSAPAVIGLVTTGLAETQGCDIQAAVKTFAREHPELAAATAVVPVNTPDFSGCFESGYALAVKAMIQTLVPDTRDDQHNRVGIRRRQVNVLCGAHLTPGDLEYLTDSIEQFGLRPLLIPDLSGSLDGHLSEDEFNPLTTGGTTVEDLASAGESIATLVIGASLFGAAELLEQKTAVPVYRFQHLMGITANDRWLVTLSELSGQPVPSRYQRYRSQLQDAMLDTHFMIGDKRVAIAADPDLLIGFEDFLRGMGATTVVAVVPAASRELTQLPMAEVHVGDLEDLERLAAEQRAELLLGNSHAVDSAARLGLPLLRIGFPQYDLLGGFQRCWSGYRGSQQVLFDLANLIMSSHHDIRAYTSIYRDSGNPYSNEQHMRH</sequence>
<evidence type="ECO:0000256" key="4">
    <source>
        <dbReference type="ARBA" id="ARBA00013282"/>
    </source>
</evidence>
<evidence type="ECO:0000256" key="6">
    <source>
        <dbReference type="RuleBase" id="RU004021"/>
    </source>
</evidence>
<evidence type="ECO:0000256" key="1">
    <source>
        <dbReference type="ARBA" id="ARBA00003171"/>
    </source>
</evidence>
<evidence type="ECO:0000256" key="2">
    <source>
        <dbReference type="ARBA" id="ARBA00005155"/>
    </source>
</evidence>
<accession>A0A0C5V608</accession>
<proteinExistence type="inferred from homology"/>
<gene>
    <name evidence="8" type="ORF">YC6258_02852</name>
</gene>
<dbReference type="KEGG" id="gsn:YC6258_02852"/>
<organism evidence="8 9">
    <name type="scientific">Gynuella sunshinyii YC6258</name>
    <dbReference type="NCBI Taxonomy" id="1445510"/>
    <lineage>
        <taxon>Bacteria</taxon>
        <taxon>Pseudomonadati</taxon>
        <taxon>Pseudomonadota</taxon>
        <taxon>Gammaproteobacteria</taxon>
        <taxon>Oceanospirillales</taxon>
        <taxon>Saccharospirillaceae</taxon>
        <taxon>Gynuella</taxon>
    </lineage>
</organism>
<reference evidence="8 9" key="1">
    <citation type="submission" date="2014-01" db="EMBL/GenBank/DDBJ databases">
        <title>Full genme sequencing of cellulolytic bacterium Gynuella sunshinyii YC6258T gen. nov., sp. nov.</title>
        <authorList>
            <person name="Khan H."/>
            <person name="Chung E.J."/>
            <person name="Chung Y.R."/>
        </authorList>
    </citation>
    <scope>NUCLEOTIDE SEQUENCE [LARGE SCALE GENOMIC DNA]</scope>
    <source>
        <strain evidence="8 9">YC6258</strain>
    </source>
</reference>
<dbReference type="STRING" id="1445510.YC6258_02852"/>
<evidence type="ECO:0000259" key="7">
    <source>
        <dbReference type="Pfam" id="PF00148"/>
    </source>
</evidence>
<dbReference type="UniPathway" id="UPA00782"/>
<dbReference type="GO" id="GO:0016163">
    <property type="term" value="F:nitrogenase activity"/>
    <property type="evidence" value="ECO:0007669"/>
    <property type="project" value="InterPro"/>
</dbReference>
<feature type="domain" description="Nitrogenase/oxidoreductase component 1" evidence="7">
    <location>
        <begin position="19"/>
        <end position="436"/>
    </location>
</feature>
<dbReference type="HOGENOM" id="CLU_025876_2_0_6"/>
<dbReference type="CDD" id="cd01966">
    <property type="entry name" value="Nitrogenase_NifN_1"/>
    <property type="match status" value="1"/>
</dbReference>
<dbReference type="SUPFAM" id="SSF53807">
    <property type="entry name" value="Helical backbone' metal receptor"/>
    <property type="match status" value="1"/>
</dbReference>
<dbReference type="PROSITE" id="PS00699">
    <property type="entry name" value="NITROGENASE_1_1"/>
    <property type="match status" value="1"/>
</dbReference>
<evidence type="ECO:0000313" key="8">
    <source>
        <dbReference type="EMBL" id="AJQ94890.1"/>
    </source>
</evidence>
<dbReference type="Proteomes" id="UP000032266">
    <property type="component" value="Chromosome"/>
</dbReference>
<dbReference type="Gene3D" id="6.10.250.1090">
    <property type="match status" value="1"/>
</dbReference>
<dbReference type="InterPro" id="IPR005975">
    <property type="entry name" value="Nase_Mo-Fe_CF"/>
</dbReference>
<comment type="similarity">
    <text evidence="3 6">Belongs to the NifD/NifK/NifE/NifN family.</text>
</comment>
<dbReference type="Pfam" id="PF00148">
    <property type="entry name" value="Oxidored_nitro"/>
    <property type="match status" value="1"/>
</dbReference>